<proteinExistence type="predicted"/>
<dbReference type="Proteomes" id="UP001160499">
    <property type="component" value="Unassembled WGS sequence"/>
</dbReference>
<keyword evidence="2" id="KW-1185">Reference proteome</keyword>
<name>A0ABT6LPH0_9ACTN</name>
<dbReference type="RefSeq" id="WP_280878604.1">
    <property type="nucleotide sequence ID" value="NZ_JARXVH010000007.1"/>
</dbReference>
<evidence type="ECO:0000313" key="1">
    <source>
        <dbReference type="EMBL" id="MDH6217729.1"/>
    </source>
</evidence>
<accession>A0ABT6LPH0</accession>
<gene>
    <name evidence="1" type="ORF">M2283_005057</name>
</gene>
<dbReference type="EMBL" id="JARXVH010000007">
    <property type="protein sequence ID" value="MDH6217729.1"/>
    <property type="molecule type" value="Genomic_DNA"/>
</dbReference>
<protein>
    <submittedName>
        <fullName evidence="1">Uncharacterized protein</fullName>
    </submittedName>
</protein>
<evidence type="ECO:0000313" key="2">
    <source>
        <dbReference type="Proteomes" id="UP001160499"/>
    </source>
</evidence>
<organism evidence="1 2">
    <name type="scientific">Streptomyces pseudovenezuelae</name>
    <dbReference type="NCBI Taxonomy" id="67350"/>
    <lineage>
        <taxon>Bacteria</taxon>
        <taxon>Bacillati</taxon>
        <taxon>Actinomycetota</taxon>
        <taxon>Actinomycetes</taxon>
        <taxon>Kitasatosporales</taxon>
        <taxon>Streptomycetaceae</taxon>
        <taxon>Streptomyces</taxon>
        <taxon>Streptomyces aurantiacus group</taxon>
    </lineage>
</organism>
<comment type="caution">
    <text evidence="1">The sequence shown here is derived from an EMBL/GenBank/DDBJ whole genome shotgun (WGS) entry which is preliminary data.</text>
</comment>
<reference evidence="1 2" key="1">
    <citation type="submission" date="2023-04" db="EMBL/GenBank/DDBJ databases">
        <title>Forest soil microbial communities from Buena Vista Peninsula, Colon Province, Panama.</title>
        <authorList>
            <person name="Bouskill N."/>
        </authorList>
    </citation>
    <scope>NUCLEOTIDE SEQUENCE [LARGE SCALE GENOMIC DNA]</scope>
    <source>
        <strain evidence="1 2">GGS1</strain>
    </source>
</reference>
<sequence>MELTGHSTDYIVDGSFPQAMSRFVRRAHQRWPGLFVYGEPVHPAAAADWQLPEADADDYASIVTFSSGSDMEEFWEENGYALDASNQGPYAVFYRLHAEPLQATKVSGVRVGSPEAADTVEGTALLMSQYYAVSLVTPADPSVDQFSKAVVDDFAESFRETPLAGE</sequence>